<gene>
    <name evidence="1" type="ORF">STRPO_0696</name>
</gene>
<evidence type="ECO:0000313" key="1">
    <source>
        <dbReference type="EMBL" id="EGJ26408.1"/>
    </source>
</evidence>
<accession>A0ABN0CTB8</accession>
<dbReference type="EMBL" id="AEUU02000001">
    <property type="protein sequence ID" value="EGJ26408.1"/>
    <property type="molecule type" value="Genomic_DNA"/>
</dbReference>
<protein>
    <recommendedName>
        <fullName evidence="3">Transposase</fullName>
    </recommendedName>
</protein>
<comment type="caution">
    <text evidence="1">The sequence shown here is derived from an EMBL/GenBank/DDBJ whole genome shotgun (WGS) entry which is preliminary data.</text>
</comment>
<proteinExistence type="predicted"/>
<evidence type="ECO:0000313" key="2">
    <source>
        <dbReference type="Proteomes" id="UP000005356"/>
    </source>
</evidence>
<dbReference type="Proteomes" id="UP000005356">
    <property type="component" value="Unassembled WGS sequence"/>
</dbReference>
<sequence>MIIMRTTLFTLGLTDRKAKKQDYKRVKWQRLELILEMKKKYYQ</sequence>
<keyword evidence="2" id="KW-1185">Reference proteome</keyword>
<organism evidence="1 2">
    <name type="scientific">Streptococcus porcinus str. Jelinkova 176</name>
    <dbReference type="NCBI Taxonomy" id="873448"/>
    <lineage>
        <taxon>Bacteria</taxon>
        <taxon>Bacillati</taxon>
        <taxon>Bacillota</taxon>
        <taxon>Bacilli</taxon>
        <taxon>Lactobacillales</taxon>
        <taxon>Streptococcaceae</taxon>
        <taxon>Streptococcus</taxon>
    </lineage>
</organism>
<evidence type="ECO:0008006" key="3">
    <source>
        <dbReference type="Google" id="ProtNLM"/>
    </source>
</evidence>
<reference evidence="1 2" key="1">
    <citation type="journal article" date="2014" name="Int. J. Syst. Evol. Microbiol.">
        <title>Phylogenomics and the dynamic genome evolution of the genus Streptococcus.</title>
        <authorList>
            <consortium name="The Broad Institute Genome Sequencing Platform"/>
            <person name="Richards V.P."/>
            <person name="Palmer S.R."/>
            <person name="Pavinski Bitar P.D."/>
            <person name="Qin X."/>
            <person name="Weinstock G.M."/>
            <person name="Highlander S.K."/>
            <person name="Town C.D."/>
            <person name="Burne R.A."/>
            <person name="Stanhope M.J."/>
        </authorList>
    </citation>
    <scope>NUCLEOTIDE SEQUENCE [LARGE SCALE GENOMIC DNA]</scope>
    <source>
        <strain evidence="1 2">Jelinkova 176</strain>
    </source>
</reference>
<name>A0ABN0CTB8_STRPO</name>